<keyword evidence="8" id="KW-1185">Reference proteome</keyword>
<reference evidence="9" key="2">
    <citation type="submission" date="2025-04" db="UniProtKB">
        <authorList>
            <consortium name="RefSeq"/>
        </authorList>
    </citation>
    <scope>IDENTIFICATION</scope>
    <source>
        <strain evidence="9">S238N-H82</strain>
        <tissue evidence="9">Testes</tissue>
    </source>
</reference>
<dbReference type="Gene3D" id="3.30.40.10">
    <property type="entry name" value="Zinc/RING finger domain, C3HC4 (zinc finger)"/>
    <property type="match status" value="1"/>
</dbReference>
<evidence type="ECO:0000313" key="9">
    <source>
        <dbReference type="RefSeq" id="XP_035663876.1"/>
    </source>
</evidence>
<dbReference type="SMART" id="SM00355">
    <property type="entry name" value="ZnF_C2H2"/>
    <property type="match status" value="3"/>
</dbReference>
<feature type="compositionally biased region" description="Basic and acidic residues" evidence="5">
    <location>
        <begin position="239"/>
        <end position="248"/>
    </location>
</feature>
<dbReference type="Proteomes" id="UP000001554">
    <property type="component" value="Unplaced"/>
</dbReference>
<evidence type="ECO:0000256" key="1">
    <source>
        <dbReference type="ARBA" id="ARBA00022723"/>
    </source>
</evidence>
<dbReference type="RefSeq" id="XP_035663876.1">
    <property type="nucleotide sequence ID" value="XM_035807983.1"/>
</dbReference>
<dbReference type="GO" id="GO:0005634">
    <property type="term" value="C:nucleus"/>
    <property type="evidence" value="ECO:0000318"/>
    <property type="project" value="GO_Central"/>
</dbReference>
<feature type="region of interest" description="Disordered" evidence="5">
    <location>
        <begin position="221"/>
        <end position="285"/>
    </location>
</feature>
<organism>
    <name type="scientific">Branchiostoma floridae</name>
    <name type="common">Florida lancelet</name>
    <name type="synonym">Amphioxus</name>
    <dbReference type="NCBI Taxonomy" id="7739"/>
    <lineage>
        <taxon>Eukaryota</taxon>
        <taxon>Metazoa</taxon>
        <taxon>Chordata</taxon>
        <taxon>Cephalochordata</taxon>
        <taxon>Leptocardii</taxon>
        <taxon>Amphioxiformes</taxon>
        <taxon>Branchiostomatidae</taxon>
        <taxon>Branchiostoma</taxon>
    </lineage>
</organism>
<keyword evidence="1" id="KW-0479">Metal-binding</keyword>
<dbReference type="OrthoDB" id="6150250at2759"/>
<dbReference type="GeneID" id="118407506"/>
<evidence type="ECO:0000259" key="6">
    <source>
        <dbReference type="PROSITE" id="PS50016"/>
    </source>
</evidence>
<protein>
    <submittedName>
        <fullName evidence="9">Uncharacterized protein LOC118407506</fullName>
    </submittedName>
</protein>
<dbReference type="GO" id="GO:0008270">
    <property type="term" value="F:zinc ion binding"/>
    <property type="evidence" value="ECO:0007669"/>
    <property type="project" value="UniProtKB-KW"/>
</dbReference>
<dbReference type="InterPro" id="IPR013083">
    <property type="entry name" value="Znf_RING/FYVE/PHD"/>
</dbReference>
<evidence type="ECO:0000256" key="2">
    <source>
        <dbReference type="ARBA" id="ARBA00022771"/>
    </source>
</evidence>
<dbReference type="InterPro" id="IPR013087">
    <property type="entry name" value="Znf_C2H2_type"/>
</dbReference>
<dbReference type="InterPro" id="IPR019787">
    <property type="entry name" value="Znf_PHD-finger"/>
</dbReference>
<dbReference type="InParanoid" id="C3ZGI1"/>
<proteinExistence type="predicted"/>
<dbReference type="Gene3D" id="3.30.160.60">
    <property type="entry name" value="Classic Zinc Finger"/>
    <property type="match status" value="1"/>
</dbReference>
<dbReference type="InterPro" id="IPR001965">
    <property type="entry name" value="Znf_PHD"/>
</dbReference>
<dbReference type="SMART" id="SM00249">
    <property type="entry name" value="PHD"/>
    <property type="match status" value="1"/>
</dbReference>
<accession>C3ZGI1</accession>
<dbReference type="PROSITE" id="PS50016">
    <property type="entry name" value="ZF_PHD_2"/>
    <property type="match status" value="1"/>
</dbReference>
<evidence type="ECO:0000256" key="3">
    <source>
        <dbReference type="ARBA" id="ARBA00022833"/>
    </source>
</evidence>
<dbReference type="KEGG" id="bfo:118407506"/>
<sequence>MAPACPCVVCKKTVRPRQEALQCDNCNRWQHRTCQKEITREFYRRLVNQEAELESWQCQDCSPTAEPRNPSNSQKPVYHCPFCPYETRHGPAVLTSHLRSHLGNQHCPDCGVSAASKPALHQHIARRHTCPDTTYHGDEDNHLDEAPDACLSSCKPCRLAGRYDRRVFGHCCFLCDFSNANPQNLYRHVMTAHVQIAKSREINEPGQTQQTPTRNFSWVDDVVSPVKGNSPKSRSSYLKQEEEAKNQGDRQGTPSDEPPKTPPTTPHTMEPPHASPSALSVENDGVDFTLPLKKRRRISVESTGDENCPVTEWHTTPCEKDSKWSERLSPGSEPQLQGQNVTNGVTYDVGFCATWVPLPSLLEHVEVPLDLSVRKAPPADLTEIAMPVITSVFSWKDYL</sequence>
<keyword evidence="3" id="KW-0862">Zinc</keyword>
<dbReference type="Pfam" id="PF00628">
    <property type="entry name" value="PHD"/>
    <property type="match status" value="1"/>
</dbReference>
<feature type="domain" description="PHD-type" evidence="6">
    <location>
        <begin position="4"/>
        <end position="64"/>
    </location>
</feature>
<evidence type="ECO:0000313" key="8">
    <source>
        <dbReference type="Proteomes" id="UP000001554"/>
    </source>
</evidence>
<evidence type="ECO:0000313" key="7">
    <source>
        <dbReference type="EMBL" id="EEN48362.1"/>
    </source>
</evidence>
<dbReference type="GO" id="GO:0045944">
    <property type="term" value="P:positive regulation of transcription by RNA polymerase II"/>
    <property type="evidence" value="ECO:0000318"/>
    <property type="project" value="GO_Central"/>
</dbReference>
<reference evidence="7" key="1">
    <citation type="journal article" date="2008" name="Nature">
        <title>The amphioxus genome and the evolution of the chordate karyotype.</title>
        <authorList>
            <consortium name="US DOE Joint Genome Institute (JGI-PGF)"/>
            <person name="Putnam N.H."/>
            <person name="Butts T."/>
            <person name="Ferrier D.E.K."/>
            <person name="Furlong R.F."/>
            <person name="Hellsten U."/>
            <person name="Kawashima T."/>
            <person name="Robinson-Rechavi M."/>
            <person name="Shoguchi E."/>
            <person name="Terry A."/>
            <person name="Yu J.-K."/>
            <person name="Benito-Gutierrez E.L."/>
            <person name="Dubchak I."/>
            <person name="Garcia-Fernandez J."/>
            <person name="Gibson-Brown J.J."/>
            <person name="Grigoriev I.V."/>
            <person name="Horton A.C."/>
            <person name="de Jong P.J."/>
            <person name="Jurka J."/>
            <person name="Kapitonov V.V."/>
            <person name="Kohara Y."/>
            <person name="Kuroki Y."/>
            <person name="Lindquist E."/>
            <person name="Lucas S."/>
            <person name="Osoegawa K."/>
            <person name="Pennacchio L.A."/>
            <person name="Salamov A.A."/>
            <person name="Satou Y."/>
            <person name="Sauka-Spengler T."/>
            <person name="Schmutz J."/>
            <person name="Shin-I T."/>
            <person name="Toyoda A."/>
            <person name="Bronner-Fraser M."/>
            <person name="Fujiyama A."/>
            <person name="Holland L.Z."/>
            <person name="Holland P.W.H."/>
            <person name="Satoh N."/>
            <person name="Rokhsar D.S."/>
        </authorList>
    </citation>
    <scope>NUCLEOTIDE SEQUENCE [LARGE SCALE GENOMIC DNA]</scope>
    <source>
        <strain evidence="7">S238N-H82</strain>
        <tissue evidence="7">Testes</tissue>
    </source>
</reference>
<dbReference type="AlphaFoldDB" id="C3ZGI1"/>
<name>C3ZGI1_BRAFL</name>
<dbReference type="SUPFAM" id="SSF57903">
    <property type="entry name" value="FYVE/PHD zinc finger"/>
    <property type="match status" value="1"/>
</dbReference>
<evidence type="ECO:0000256" key="4">
    <source>
        <dbReference type="PROSITE-ProRule" id="PRU00146"/>
    </source>
</evidence>
<dbReference type="InterPro" id="IPR011011">
    <property type="entry name" value="Znf_FYVE_PHD"/>
</dbReference>
<evidence type="ECO:0000256" key="5">
    <source>
        <dbReference type="SAM" id="MobiDB-lite"/>
    </source>
</evidence>
<gene>
    <name evidence="9" type="primary">LOC118407506</name>
    <name evidence="7" type="ORF">BRAFLDRAFT_129627</name>
</gene>
<keyword evidence="2 4" id="KW-0863">Zinc-finger</keyword>
<dbReference type="EMBL" id="GG666618">
    <property type="protein sequence ID" value="EEN48362.1"/>
    <property type="molecule type" value="Genomic_DNA"/>
</dbReference>